<sequence length="109" mass="11570">MDSKLAVKALAALAHDTRLTVFRLLVTAGRSGMSPGAMAGKLGLAAPTLSFHLKELANAGLIEGKSQGRFIIYCASYDHMQTLMDFLMENCCAAEQAEQCGCATNETEA</sequence>
<dbReference type="AlphaFoldDB" id="A0A069PK04"/>
<keyword evidence="1" id="KW-0805">Transcription regulation</keyword>
<comment type="caution">
    <text evidence="5">The sequence shown here is derived from an EMBL/GenBank/DDBJ whole genome shotgun (WGS) entry which is preliminary data.</text>
</comment>
<keyword evidence="2" id="KW-0238">DNA-binding</keyword>
<dbReference type="InterPro" id="IPR036390">
    <property type="entry name" value="WH_DNA-bd_sf"/>
</dbReference>
<name>A0A069PK04_9BURK</name>
<dbReference type="STRING" id="60547.GCA_000751215_01448"/>
<reference evidence="5 6" key="1">
    <citation type="submission" date="2014-03" db="EMBL/GenBank/DDBJ databases">
        <title>Draft Genome Sequences of Four Burkholderia Strains.</title>
        <authorList>
            <person name="Liu X.Y."/>
            <person name="Li C.X."/>
            <person name="Xu J.H."/>
        </authorList>
    </citation>
    <scope>NUCLEOTIDE SEQUENCE [LARGE SCALE GENOMIC DNA]</scope>
    <source>
        <strain evidence="5 6">DSM 50014</strain>
    </source>
</reference>
<dbReference type="CDD" id="cd00090">
    <property type="entry name" value="HTH_ARSR"/>
    <property type="match status" value="1"/>
</dbReference>
<dbReference type="SMART" id="SM00418">
    <property type="entry name" value="HTH_ARSR"/>
    <property type="match status" value="1"/>
</dbReference>
<organism evidence="5 6">
    <name type="scientific">Caballeronia glathei</name>
    <dbReference type="NCBI Taxonomy" id="60547"/>
    <lineage>
        <taxon>Bacteria</taxon>
        <taxon>Pseudomonadati</taxon>
        <taxon>Pseudomonadota</taxon>
        <taxon>Betaproteobacteria</taxon>
        <taxon>Burkholderiales</taxon>
        <taxon>Burkholderiaceae</taxon>
        <taxon>Caballeronia</taxon>
    </lineage>
</organism>
<dbReference type="GO" id="GO:0003677">
    <property type="term" value="F:DNA binding"/>
    <property type="evidence" value="ECO:0007669"/>
    <property type="project" value="UniProtKB-KW"/>
</dbReference>
<dbReference type="Gene3D" id="1.10.10.10">
    <property type="entry name" value="Winged helix-like DNA-binding domain superfamily/Winged helix DNA-binding domain"/>
    <property type="match status" value="1"/>
</dbReference>
<accession>A0A069PK04</accession>
<dbReference type="SUPFAM" id="SSF46785">
    <property type="entry name" value="Winged helix' DNA-binding domain"/>
    <property type="match status" value="1"/>
</dbReference>
<evidence type="ECO:0000256" key="1">
    <source>
        <dbReference type="ARBA" id="ARBA00023015"/>
    </source>
</evidence>
<dbReference type="Pfam" id="PF12840">
    <property type="entry name" value="HTH_20"/>
    <property type="match status" value="1"/>
</dbReference>
<evidence type="ECO:0000256" key="3">
    <source>
        <dbReference type="ARBA" id="ARBA00023163"/>
    </source>
</evidence>
<feature type="domain" description="HTH arsR-type" evidence="4">
    <location>
        <begin position="1"/>
        <end position="95"/>
    </location>
</feature>
<dbReference type="InterPro" id="IPR051011">
    <property type="entry name" value="Metal_resp_trans_reg"/>
</dbReference>
<dbReference type="InterPro" id="IPR036388">
    <property type="entry name" value="WH-like_DNA-bd_sf"/>
</dbReference>
<evidence type="ECO:0000313" key="6">
    <source>
        <dbReference type="Proteomes" id="UP000027466"/>
    </source>
</evidence>
<keyword evidence="6" id="KW-1185">Reference proteome</keyword>
<dbReference type="NCBIfam" id="NF033788">
    <property type="entry name" value="HTH_metalloreg"/>
    <property type="match status" value="1"/>
</dbReference>
<evidence type="ECO:0000256" key="2">
    <source>
        <dbReference type="ARBA" id="ARBA00023125"/>
    </source>
</evidence>
<evidence type="ECO:0000313" key="5">
    <source>
        <dbReference type="EMBL" id="KDR40264.1"/>
    </source>
</evidence>
<dbReference type="PANTHER" id="PTHR43132:SF2">
    <property type="entry name" value="ARSENICAL RESISTANCE OPERON REPRESSOR ARSR-RELATED"/>
    <property type="match status" value="1"/>
</dbReference>
<dbReference type="GO" id="GO:0003700">
    <property type="term" value="F:DNA-binding transcription factor activity"/>
    <property type="evidence" value="ECO:0007669"/>
    <property type="project" value="InterPro"/>
</dbReference>
<dbReference type="Proteomes" id="UP000027466">
    <property type="component" value="Unassembled WGS sequence"/>
</dbReference>
<dbReference type="PANTHER" id="PTHR43132">
    <property type="entry name" value="ARSENICAL RESISTANCE OPERON REPRESSOR ARSR-RELATED"/>
    <property type="match status" value="1"/>
</dbReference>
<dbReference type="PROSITE" id="PS50987">
    <property type="entry name" value="HTH_ARSR_2"/>
    <property type="match status" value="1"/>
</dbReference>
<dbReference type="EMBL" id="JFHC01000043">
    <property type="protein sequence ID" value="KDR40264.1"/>
    <property type="molecule type" value="Genomic_DNA"/>
</dbReference>
<keyword evidence="3" id="KW-0804">Transcription</keyword>
<gene>
    <name evidence="5" type="ORF">BG61_26505</name>
</gene>
<protein>
    <submittedName>
        <fullName evidence="5">ArsR family transcriptional regulator</fullName>
    </submittedName>
</protein>
<dbReference type="InterPro" id="IPR001845">
    <property type="entry name" value="HTH_ArsR_DNA-bd_dom"/>
</dbReference>
<evidence type="ECO:0000259" key="4">
    <source>
        <dbReference type="PROSITE" id="PS50987"/>
    </source>
</evidence>
<proteinExistence type="predicted"/>
<dbReference type="InterPro" id="IPR011991">
    <property type="entry name" value="ArsR-like_HTH"/>
</dbReference>
<dbReference type="PRINTS" id="PR00778">
    <property type="entry name" value="HTHARSR"/>
</dbReference>